<evidence type="ECO:0000256" key="1">
    <source>
        <dbReference type="ARBA" id="ARBA00004337"/>
    </source>
</evidence>
<dbReference type="GO" id="GO:0010008">
    <property type="term" value="C:endosome membrane"/>
    <property type="evidence" value="ECO:0007669"/>
    <property type="project" value="UniProtKB-SubCell"/>
</dbReference>
<reference evidence="11 12" key="2">
    <citation type="submission" date="2020-07" db="EMBL/GenBank/DDBJ databases">
        <title>Genome assembly of wild tea tree DASZ reveals pedigree and selection history of tea varieties.</title>
        <authorList>
            <person name="Zhang W."/>
        </authorList>
    </citation>
    <scope>NUCLEOTIDE SEQUENCE [LARGE SCALE GENOMIC DNA]</scope>
    <source>
        <strain evidence="12">cv. G240</strain>
        <tissue evidence="11">Leaf</tissue>
    </source>
</reference>
<feature type="transmembrane region" description="Helical" evidence="10">
    <location>
        <begin position="323"/>
        <end position="347"/>
    </location>
</feature>
<keyword evidence="7 10" id="KW-1133">Transmembrane helix</keyword>
<evidence type="ECO:0000256" key="9">
    <source>
        <dbReference type="ARBA" id="ARBA00023136"/>
    </source>
</evidence>
<proteinExistence type="inferred from homology"/>
<dbReference type="EMBL" id="JACBKZ010000011">
    <property type="protein sequence ID" value="KAF5939613.1"/>
    <property type="molecule type" value="Genomic_DNA"/>
</dbReference>
<name>A0A7J7GFQ7_CAMSI</name>
<dbReference type="PANTHER" id="PTHR10766">
    <property type="entry name" value="TRANSMEMBRANE 9 SUPERFAMILY PROTEIN"/>
    <property type="match status" value="1"/>
</dbReference>
<keyword evidence="9 10" id="KW-0472">Membrane</keyword>
<keyword evidence="12" id="KW-1185">Reference proteome</keyword>
<dbReference type="Pfam" id="PF02990">
    <property type="entry name" value="EMP70"/>
    <property type="match status" value="2"/>
</dbReference>
<accession>A0A7J7GFQ7</accession>
<protein>
    <recommendedName>
        <fullName evidence="10">Transmembrane 9 superfamily member</fullName>
    </recommendedName>
</protein>
<feature type="transmembrane region" description="Helical" evidence="10">
    <location>
        <begin position="388"/>
        <end position="412"/>
    </location>
</feature>
<dbReference type="GO" id="GO:0000139">
    <property type="term" value="C:Golgi membrane"/>
    <property type="evidence" value="ECO:0007669"/>
    <property type="project" value="UniProtKB-SubCell"/>
</dbReference>
<dbReference type="InterPro" id="IPR004240">
    <property type="entry name" value="EMP70"/>
</dbReference>
<keyword evidence="6" id="KW-0967">Endosome</keyword>
<feature type="transmembrane region" description="Helical" evidence="10">
    <location>
        <begin position="359"/>
        <end position="382"/>
    </location>
</feature>
<keyword evidence="5" id="KW-0732">Signal</keyword>
<evidence type="ECO:0000256" key="4">
    <source>
        <dbReference type="ARBA" id="ARBA00022692"/>
    </source>
</evidence>
<comment type="caution">
    <text evidence="11">The sequence shown here is derived from an EMBL/GenBank/DDBJ whole genome shotgun (WGS) entry which is preliminary data.</text>
</comment>
<dbReference type="Proteomes" id="UP000593564">
    <property type="component" value="Unassembled WGS sequence"/>
</dbReference>
<feature type="transmembrane region" description="Helical" evidence="10">
    <location>
        <begin position="289"/>
        <end position="317"/>
    </location>
</feature>
<dbReference type="AlphaFoldDB" id="A0A7J7GFQ7"/>
<gene>
    <name evidence="11" type="ORF">HYC85_023872</name>
</gene>
<feature type="transmembrane region" description="Helical" evidence="10">
    <location>
        <begin position="447"/>
        <end position="466"/>
    </location>
</feature>
<evidence type="ECO:0000256" key="10">
    <source>
        <dbReference type="RuleBase" id="RU363079"/>
    </source>
</evidence>
<feature type="transmembrane region" description="Helical" evidence="10">
    <location>
        <begin position="478"/>
        <end position="499"/>
    </location>
</feature>
<reference evidence="12" key="1">
    <citation type="journal article" date="2020" name="Nat. Commun.">
        <title>Genome assembly of wild tea tree DASZ reveals pedigree and selection history of tea varieties.</title>
        <authorList>
            <person name="Zhang W."/>
            <person name="Zhang Y."/>
            <person name="Qiu H."/>
            <person name="Guo Y."/>
            <person name="Wan H."/>
            <person name="Zhang X."/>
            <person name="Scossa F."/>
            <person name="Alseekh S."/>
            <person name="Zhang Q."/>
            <person name="Wang P."/>
            <person name="Xu L."/>
            <person name="Schmidt M.H."/>
            <person name="Jia X."/>
            <person name="Li D."/>
            <person name="Zhu A."/>
            <person name="Guo F."/>
            <person name="Chen W."/>
            <person name="Ni D."/>
            <person name="Usadel B."/>
            <person name="Fernie A.R."/>
            <person name="Wen W."/>
        </authorList>
    </citation>
    <scope>NUCLEOTIDE SEQUENCE [LARGE SCALE GENOMIC DNA]</scope>
    <source>
        <strain evidence="12">cv. G240</strain>
    </source>
</reference>
<evidence type="ECO:0000313" key="12">
    <source>
        <dbReference type="Proteomes" id="UP000593564"/>
    </source>
</evidence>
<evidence type="ECO:0000256" key="5">
    <source>
        <dbReference type="ARBA" id="ARBA00022729"/>
    </source>
</evidence>
<evidence type="ECO:0000256" key="6">
    <source>
        <dbReference type="ARBA" id="ARBA00022753"/>
    </source>
</evidence>
<sequence>MVLNFVVSLLLLLELKGWIRIGCPHSGGRMEESSTILLVAFLVICCASQVRSEASNHRYKAGDPVPCYSNKVGPYHNPSETYSYYDLPFCLPEHVKEKKESLGEVLNGDRLASAPYKIDFLVEKDAELACKKKLKKEEVSQFRTALAQDYYIQMYFDDMPVWAFIGQVDRPYLAEKNALQEHVIEITARIDQSFVIDLTEDKEVDVEFTYTVKWRETNIPFENRIEKYYSSPTPHQLRIHWFACDELVFDSSHPTWLYANDEELLDNQEETGWKNIHGDVFRYPKHKSLFAAVVGSGTQLFILTVSIIMLGLVGVIYPYCRGTLLTALVVVYAITSGIAGYTAVSLYLQLEGTNWVRNLLLTGYLFCGPLFLTFCFLNTVAITYRATAALPLGTILVLFSIWVLVASPLLFLGGITAKNSKSEFQAPCHTTKCPKVIPPHAGILPQMAVAGILPFGVIYVELYYLFVSVWGLRAYTIYAILFIVFIILVIVTAFVNVALTYFQLAAEDHEWWWRSFLCGGSTGLFIYGYCLYYYHARSNMSGLLQTSFFFGYMACVCYGIFLMLGTIGFRASLLFVRHIYGSIKCE</sequence>
<organism evidence="11 12">
    <name type="scientific">Camellia sinensis</name>
    <name type="common">Tea plant</name>
    <name type="synonym">Thea sinensis</name>
    <dbReference type="NCBI Taxonomy" id="4442"/>
    <lineage>
        <taxon>Eukaryota</taxon>
        <taxon>Viridiplantae</taxon>
        <taxon>Streptophyta</taxon>
        <taxon>Embryophyta</taxon>
        <taxon>Tracheophyta</taxon>
        <taxon>Spermatophyta</taxon>
        <taxon>Magnoliopsida</taxon>
        <taxon>eudicotyledons</taxon>
        <taxon>Gunneridae</taxon>
        <taxon>Pentapetalae</taxon>
        <taxon>asterids</taxon>
        <taxon>Ericales</taxon>
        <taxon>Theaceae</taxon>
        <taxon>Camellia</taxon>
    </lineage>
</organism>
<feature type="transmembrane region" description="Helical" evidence="10">
    <location>
        <begin position="547"/>
        <end position="569"/>
    </location>
</feature>
<keyword evidence="8" id="KW-0333">Golgi apparatus</keyword>
<keyword evidence="4 10" id="KW-0812">Transmembrane</keyword>
<evidence type="ECO:0000313" key="11">
    <source>
        <dbReference type="EMBL" id="KAF5939613.1"/>
    </source>
</evidence>
<comment type="similarity">
    <text evidence="3 10">Belongs to the nonaspanin (TM9SF) (TC 9.A.2) family.</text>
</comment>
<evidence type="ECO:0000256" key="8">
    <source>
        <dbReference type="ARBA" id="ARBA00023034"/>
    </source>
</evidence>
<comment type="subcellular location">
    <subcellularLocation>
        <location evidence="1">Endosome membrane</location>
        <topology evidence="1">Multi-pass membrane protein</topology>
    </subcellularLocation>
    <subcellularLocation>
        <location evidence="2">Golgi apparatus membrane</location>
        <topology evidence="2">Multi-pass membrane protein</topology>
    </subcellularLocation>
</comment>
<feature type="transmembrane region" description="Helical" evidence="10">
    <location>
        <begin position="511"/>
        <end position="535"/>
    </location>
</feature>
<evidence type="ECO:0000256" key="3">
    <source>
        <dbReference type="ARBA" id="ARBA00005227"/>
    </source>
</evidence>
<evidence type="ECO:0000256" key="2">
    <source>
        <dbReference type="ARBA" id="ARBA00004653"/>
    </source>
</evidence>
<dbReference type="PANTHER" id="PTHR10766:SF170">
    <property type="entry name" value="TRANSMEMBRANE 9 SUPERFAMILY MEMBER 4"/>
    <property type="match status" value="1"/>
</dbReference>
<dbReference type="GO" id="GO:0072657">
    <property type="term" value="P:protein localization to membrane"/>
    <property type="evidence" value="ECO:0007669"/>
    <property type="project" value="TreeGrafter"/>
</dbReference>
<evidence type="ECO:0000256" key="7">
    <source>
        <dbReference type="ARBA" id="ARBA00022989"/>
    </source>
</evidence>